<sequence>MGSSIFLITTITIKTPVANPLAKRGNYGKYPPMSNDANKRPSVPGGPAIPGYGGDGGQGVLRIFGGGSVATYDDSTWQRITHAP</sequence>
<reference evidence="2" key="1">
    <citation type="submission" date="2021-04" db="EMBL/GenBank/DDBJ databases">
        <authorList>
            <person name="Tunstrom K."/>
        </authorList>
    </citation>
    <scope>NUCLEOTIDE SEQUENCE</scope>
</reference>
<dbReference type="Proteomes" id="UP000691718">
    <property type="component" value="Unassembled WGS sequence"/>
</dbReference>
<gene>
    <name evidence="2" type="ORF">PAPOLLO_LOCUS24325</name>
</gene>
<feature type="region of interest" description="Disordered" evidence="1">
    <location>
        <begin position="29"/>
        <end position="52"/>
    </location>
</feature>
<comment type="caution">
    <text evidence="2">The sequence shown here is derived from an EMBL/GenBank/DDBJ whole genome shotgun (WGS) entry which is preliminary data.</text>
</comment>
<evidence type="ECO:0000313" key="2">
    <source>
        <dbReference type="EMBL" id="CAG5048898.1"/>
    </source>
</evidence>
<evidence type="ECO:0000313" key="3">
    <source>
        <dbReference type="Proteomes" id="UP000691718"/>
    </source>
</evidence>
<accession>A0A8S3XZE0</accession>
<proteinExistence type="predicted"/>
<protein>
    <submittedName>
        <fullName evidence="2">(apollo) hypothetical protein</fullName>
    </submittedName>
</protein>
<evidence type="ECO:0000256" key="1">
    <source>
        <dbReference type="SAM" id="MobiDB-lite"/>
    </source>
</evidence>
<dbReference type="AlphaFoldDB" id="A0A8S3XZE0"/>
<organism evidence="2 3">
    <name type="scientific">Parnassius apollo</name>
    <name type="common">Apollo butterfly</name>
    <name type="synonym">Papilio apollo</name>
    <dbReference type="NCBI Taxonomy" id="110799"/>
    <lineage>
        <taxon>Eukaryota</taxon>
        <taxon>Metazoa</taxon>
        <taxon>Ecdysozoa</taxon>
        <taxon>Arthropoda</taxon>
        <taxon>Hexapoda</taxon>
        <taxon>Insecta</taxon>
        <taxon>Pterygota</taxon>
        <taxon>Neoptera</taxon>
        <taxon>Endopterygota</taxon>
        <taxon>Lepidoptera</taxon>
        <taxon>Glossata</taxon>
        <taxon>Ditrysia</taxon>
        <taxon>Papilionoidea</taxon>
        <taxon>Papilionidae</taxon>
        <taxon>Parnassiinae</taxon>
        <taxon>Parnassini</taxon>
        <taxon>Parnassius</taxon>
        <taxon>Parnassius</taxon>
    </lineage>
</organism>
<name>A0A8S3XZE0_PARAO</name>
<keyword evidence="3" id="KW-1185">Reference proteome</keyword>
<dbReference type="EMBL" id="CAJQZP010001468">
    <property type="protein sequence ID" value="CAG5048898.1"/>
    <property type="molecule type" value="Genomic_DNA"/>
</dbReference>